<feature type="signal peptide" evidence="1">
    <location>
        <begin position="1"/>
        <end position="27"/>
    </location>
</feature>
<dbReference type="OrthoDB" id="9775455at2"/>
<organism evidence="2 3">
    <name type="scientific">Zhengella mangrovi</name>
    <dbReference type="NCBI Taxonomy" id="1982044"/>
    <lineage>
        <taxon>Bacteria</taxon>
        <taxon>Pseudomonadati</taxon>
        <taxon>Pseudomonadota</taxon>
        <taxon>Alphaproteobacteria</taxon>
        <taxon>Hyphomicrobiales</taxon>
        <taxon>Notoacmeibacteraceae</taxon>
        <taxon>Zhengella</taxon>
    </lineage>
</organism>
<gene>
    <name evidence="2" type="ORF">CSC94_14445</name>
</gene>
<evidence type="ECO:0000313" key="3">
    <source>
        <dbReference type="Proteomes" id="UP000221168"/>
    </source>
</evidence>
<dbReference type="Gene3D" id="3.55.50.30">
    <property type="match status" value="1"/>
</dbReference>
<dbReference type="InterPro" id="IPR038591">
    <property type="entry name" value="NolW-like_sf"/>
</dbReference>
<evidence type="ECO:0000313" key="2">
    <source>
        <dbReference type="EMBL" id="PHP66474.1"/>
    </source>
</evidence>
<keyword evidence="1" id="KW-0732">Signal</keyword>
<dbReference type="AlphaFoldDB" id="A0A2G1QLX6"/>
<protein>
    <recommendedName>
        <fullName evidence="4">Type III secretion protein</fullName>
    </recommendedName>
</protein>
<evidence type="ECO:0008006" key="4">
    <source>
        <dbReference type="Google" id="ProtNLM"/>
    </source>
</evidence>
<name>A0A2G1QLX6_9HYPH</name>
<dbReference type="EMBL" id="PDVP01000008">
    <property type="protein sequence ID" value="PHP66474.1"/>
    <property type="molecule type" value="Genomic_DNA"/>
</dbReference>
<sequence length="219" mass="23513">MRRFRTKAAAGLIAVIATLGTSVPARAEQNQVDASFPSVVFLATADRHETVSSIGPARQRETAPVARAAPGPVYVVQQPLRDVLEKAARRAGQKIVIASAVRGDVVSTSLPGDLDAMLDELAATHNLGWYRERDVIRVTPAPDGATRVLFLGSMTFEELRRPLADAGLNEANYQIRYVDNSNSVIVTGAPDLVARVELVAEAFNKRNSGVVVLRGGERS</sequence>
<reference evidence="2 3" key="1">
    <citation type="submission" date="2017-10" db="EMBL/GenBank/DDBJ databases">
        <title>Sedimentibacterium mangrovi gen. nov., sp. nov., a novel member of family Phyllobacteriacea isolated from mangrove sediment.</title>
        <authorList>
            <person name="Liao H."/>
            <person name="Tian Y."/>
        </authorList>
    </citation>
    <scope>NUCLEOTIDE SEQUENCE [LARGE SCALE GENOMIC DNA]</scope>
    <source>
        <strain evidence="2 3">X9-2-2</strain>
    </source>
</reference>
<comment type="caution">
    <text evidence="2">The sequence shown here is derived from an EMBL/GenBank/DDBJ whole genome shotgun (WGS) entry which is preliminary data.</text>
</comment>
<evidence type="ECO:0000256" key="1">
    <source>
        <dbReference type="SAM" id="SignalP"/>
    </source>
</evidence>
<accession>A0A2G1QLX6</accession>
<keyword evidence="3" id="KW-1185">Reference proteome</keyword>
<dbReference type="RefSeq" id="WP_099307053.1">
    <property type="nucleotide sequence ID" value="NZ_PDVP01000008.1"/>
</dbReference>
<dbReference type="Proteomes" id="UP000221168">
    <property type="component" value="Unassembled WGS sequence"/>
</dbReference>
<feature type="chain" id="PRO_5013612319" description="Type III secretion protein" evidence="1">
    <location>
        <begin position="28"/>
        <end position="219"/>
    </location>
</feature>
<proteinExistence type="predicted"/>
<dbReference type="Gene3D" id="3.30.1370.120">
    <property type="match status" value="1"/>
</dbReference>